<evidence type="ECO:0000313" key="1">
    <source>
        <dbReference type="EMBL" id="CAE7085590.1"/>
    </source>
</evidence>
<dbReference type="Proteomes" id="UP000663827">
    <property type="component" value="Unassembled WGS sequence"/>
</dbReference>
<proteinExistence type="predicted"/>
<dbReference type="EMBL" id="CAJNJQ010000556">
    <property type="protein sequence ID" value="CAE7085590.1"/>
    <property type="molecule type" value="Genomic_DNA"/>
</dbReference>
<name>A0A8H3DUU7_9AGAM</name>
<dbReference type="AlphaFoldDB" id="A0A8H3DUU7"/>
<protein>
    <recommendedName>
        <fullName evidence="3">BTB domain-containing protein</fullName>
    </recommendedName>
</protein>
<sequence>MSPQVDAKATPLPDTERHFGDLPAAQVITRDSTYYLDDGSSTLLIQNTLFKIHLSVLVPSIGPRTYNYDSCLKLLVGNSDLPANGKGSDADPLVISTLTARQFRHLLLALLGRPGDPLYMALLTDAKDRCRHTQEVFIRYLDIGTLADRLHMWNLADWAQHQLELLLKSASQLIEKPWDAETVLQIATFGKSPDEEFSNQLHVFLRRILSPNAGGNLTPHDLILCVSLYSNFEVLTVSQELFGWAFLLVLSLGHRSVAWSTKLSRANRLVLYAAQAEMVKLSEYSPLGISWLVQPRHPTDGFLHLSCNACSSRCLENPLELLYLWPSCVELLAGPHKPIFGTGSSLDPMIIPRVKAQQFRHLLLALLGRLGDPVYMELLTDARDTLRHTKETFLKYLDIGYLASRLQIYTLANWAREQLLLIFDSTSRVAENTWDADTLLQLATLAVTGTNGSASEKFHSKAHVFLRYSLSPWTVPSINMYSEFLVDCYIALYKDPDVLATSKELFGWVFLFVVSLGHESPTWSEKLTREHRLVLYAAEVEMTSLWNSQDLEVDWLVYDDDTRWYLDLCCDACWGHCEATWESSFGQVGPLDSLVPLEDIRRLLFLPRFRQTFAKAARSVHWPCKEQCGETVLALIDREIKQLCLGMSRKYEDLLNRA</sequence>
<comment type="caution">
    <text evidence="1">The sequence shown here is derived from an EMBL/GenBank/DDBJ whole genome shotgun (WGS) entry which is preliminary data.</text>
</comment>
<evidence type="ECO:0008006" key="3">
    <source>
        <dbReference type="Google" id="ProtNLM"/>
    </source>
</evidence>
<organism evidence="1 2">
    <name type="scientific">Rhizoctonia solani</name>
    <dbReference type="NCBI Taxonomy" id="456999"/>
    <lineage>
        <taxon>Eukaryota</taxon>
        <taxon>Fungi</taxon>
        <taxon>Dikarya</taxon>
        <taxon>Basidiomycota</taxon>
        <taxon>Agaricomycotina</taxon>
        <taxon>Agaricomycetes</taxon>
        <taxon>Cantharellales</taxon>
        <taxon>Ceratobasidiaceae</taxon>
        <taxon>Rhizoctonia</taxon>
    </lineage>
</organism>
<accession>A0A8H3DUU7</accession>
<evidence type="ECO:0000313" key="2">
    <source>
        <dbReference type="Proteomes" id="UP000663827"/>
    </source>
</evidence>
<gene>
    <name evidence="1" type="ORF">RDB_LOCUS27197</name>
</gene>
<reference evidence="1" key="1">
    <citation type="submission" date="2021-01" db="EMBL/GenBank/DDBJ databases">
        <authorList>
            <person name="Kaushik A."/>
        </authorList>
    </citation>
    <scope>NUCLEOTIDE SEQUENCE</scope>
    <source>
        <strain evidence="1">AG5</strain>
    </source>
</reference>